<dbReference type="InterPro" id="IPR020084">
    <property type="entry name" value="NUDIX_hydrolase_CS"/>
</dbReference>
<dbReference type="InterPro" id="IPR000086">
    <property type="entry name" value="NUDIX_hydrolase_dom"/>
</dbReference>
<reference evidence="6 7" key="1">
    <citation type="submission" date="2018-12" db="EMBL/GenBank/DDBJ databases">
        <title>Glycomyces sp. YIM 121974 draft genome.</title>
        <authorList>
            <person name="Li Q."/>
        </authorList>
    </citation>
    <scope>NUCLEOTIDE SEQUENCE [LARGE SCALE GENOMIC DNA]</scope>
    <source>
        <strain evidence="6 7">YIM 121974</strain>
    </source>
</reference>
<feature type="domain" description="Nudix hydrolase" evidence="5">
    <location>
        <begin position="1"/>
        <end position="113"/>
    </location>
</feature>
<sequence>MERATEPFRGSKALPGGFVEDGERLEETAARELEEETGVSSSRLYLEQVGVYSSPDRDPRGRVITVSYLAIAPNLPTPEAGEEATSADWYEVNPGLSTELAFDHDLILQDALERARSRLEHTTIATAFCGEVFTIGDLQRVYEIVWGVSMDSRNFRRKVTSVDGFLEGTGEKRNGGPGRPGALYRKGPAQVLHPAMLRSRMQLES</sequence>
<dbReference type="InterPro" id="IPR036388">
    <property type="entry name" value="WH-like_DNA-bd_sf"/>
</dbReference>
<comment type="similarity">
    <text evidence="1 3">Belongs to the Nudix hydrolase family.</text>
</comment>
<accession>A0A426USQ4</accession>
<comment type="caution">
    <text evidence="6">The sequence shown here is derived from an EMBL/GenBank/DDBJ whole genome shotgun (WGS) entry which is preliminary data.</text>
</comment>
<evidence type="ECO:0000313" key="7">
    <source>
        <dbReference type="Proteomes" id="UP000277256"/>
    </source>
</evidence>
<dbReference type="InterPro" id="IPR015797">
    <property type="entry name" value="NUDIX_hydrolase-like_dom_sf"/>
</dbReference>
<proteinExistence type="inferred from homology"/>
<evidence type="ECO:0000313" key="6">
    <source>
        <dbReference type="EMBL" id="RRR96590.1"/>
    </source>
</evidence>
<dbReference type="Proteomes" id="UP000277256">
    <property type="component" value="Unassembled WGS sequence"/>
</dbReference>
<dbReference type="SUPFAM" id="SSF55811">
    <property type="entry name" value="Nudix"/>
    <property type="match status" value="1"/>
</dbReference>
<dbReference type="PRINTS" id="PR00502">
    <property type="entry name" value="NUDIXFAMILY"/>
</dbReference>
<dbReference type="PROSITE" id="PS51462">
    <property type="entry name" value="NUDIX"/>
    <property type="match status" value="1"/>
</dbReference>
<keyword evidence="2 3" id="KW-0378">Hydrolase</keyword>
<evidence type="ECO:0000259" key="5">
    <source>
        <dbReference type="PROSITE" id="PS51462"/>
    </source>
</evidence>
<evidence type="ECO:0000256" key="1">
    <source>
        <dbReference type="ARBA" id="ARBA00005582"/>
    </source>
</evidence>
<keyword evidence="7" id="KW-1185">Reference proteome</keyword>
<dbReference type="Gene3D" id="3.90.79.10">
    <property type="entry name" value="Nucleoside Triphosphate Pyrophosphohydrolase"/>
    <property type="match status" value="1"/>
</dbReference>
<evidence type="ECO:0000256" key="4">
    <source>
        <dbReference type="SAM" id="MobiDB-lite"/>
    </source>
</evidence>
<dbReference type="InterPro" id="IPR036390">
    <property type="entry name" value="WH_DNA-bd_sf"/>
</dbReference>
<dbReference type="Gene3D" id="1.10.10.10">
    <property type="entry name" value="Winged helix-like DNA-binding domain superfamily/Winged helix DNA-binding domain"/>
    <property type="match status" value="1"/>
</dbReference>
<dbReference type="PANTHER" id="PTHR43736">
    <property type="entry name" value="ADP-RIBOSE PYROPHOSPHATASE"/>
    <property type="match status" value="1"/>
</dbReference>
<dbReference type="InterPro" id="IPR020476">
    <property type="entry name" value="Nudix_hydrolase"/>
</dbReference>
<gene>
    <name evidence="6" type="ORF">EIW28_22080</name>
</gene>
<dbReference type="OrthoDB" id="9786141at2"/>
<dbReference type="AlphaFoldDB" id="A0A426USQ4"/>
<feature type="region of interest" description="Disordered" evidence="4">
    <location>
        <begin position="1"/>
        <end position="23"/>
    </location>
</feature>
<dbReference type="Pfam" id="PF00293">
    <property type="entry name" value="NUDIX"/>
    <property type="match status" value="1"/>
</dbReference>
<dbReference type="PROSITE" id="PS00893">
    <property type="entry name" value="NUDIX_BOX"/>
    <property type="match status" value="1"/>
</dbReference>
<dbReference type="CDD" id="cd18873">
    <property type="entry name" value="NUDIX_NadM_like"/>
    <property type="match status" value="1"/>
</dbReference>
<name>A0A426USQ4_9ACTN</name>
<dbReference type="EMBL" id="RSEB01000007">
    <property type="protein sequence ID" value="RRR96590.1"/>
    <property type="molecule type" value="Genomic_DNA"/>
</dbReference>
<dbReference type="Pfam" id="PF21906">
    <property type="entry name" value="WHD_NrtR"/>
    <property type="match status" value="1"/>
</dbReference>
<dbReference type="PANTHER" id="PTHR43736:SF4">
    <property type="entry name" value="SLR1690 PROTEIN"/>
    <property type="match status" value="1"/>
</dbReference>
<evidence type="ECO:0000256" key="2">
    <source>
        <dbReference type="ARBA" id="ARBA00022801"/>
    </source>
</evidence>
<organism evidence="6 7">
    <name type="scientific">Glycomyces terrestris</name>
    <dbReference type="NCBI Taxonomy" id="2493553"/>
    <lineage>
        <taxon>Bacteria</taxon>
        <taxon>Bacillati</taxon>
        <taxon>Actinomycetota</taxon>
        <taxon>Actinomycetes</taxon>
        <taxon>Glycomycetales</taxon>
        <taxon>Glycomycetaceae</taxon>
        <taxon>Glycomyces</taxon>
    </lineage>
</organism>
<dbReference type="InterPro" id="IPR054105">
    <property type="entry name" value="WHD_NrtR"/>
</dbReference>
<protein>
    <submittedName>
        <fullName evidence="6">NUDIX domain-containing protein</fullName>
    </submittedName>
</protein>
<evidence type="ECO:0000256" key="3">
    <source>
        <dbReference type="RuleBase" id="RU003476"/>
    </source>
</evidence>
<dbReference type="SUPFAM" id="SSF46785">
    <property type="entry name" value="Winged helix' DNA-binding domain"/>
    <property type="match status" value="1"/>
</dbReference>
<dbReference type="GO" id="GO:0016787">
    <property type="term" value="F:hydrolase activity"/>
    <property type="evidence" value="ECO:0007669"/>
    <property type="project" value="UniProtKB-KW"/>
</dbReference>